<keyword evidence="2" id="KW-0413">Isomerase</keyword>
<evidence type="ECO:0000313" key="3">
    <source>
        <dbReference type="Proteomes" id="UP001204798"/>
    </source>
</evidence>
<dbReference type="Proteomes" id="UP001204798">
    <property type="component" value="Unassembled WGS sequence"/>
</dbReference>
<evidence type="ECO:0000259" key="1">
    <source>
        <dbReference type="Pfam" id="PF01261"/>
    </source>
</evidence>
<accession>A0ABT2EIC0</accession>
<dbReference type="GO" id="GO:0009045">
    <property type="term" value="F:xylose isomerase activity"/>
    <property type="evidence" value="ECO:0007669"/>
    <property type="project" value="UniProtKB-EC"/>
</dbReference>
<keyword evidence="3" id="KW-1185">Reference proteome</keyword>
<dbReference type="InterPro" id="IPR036237">
    <property type="entry name" value="Xyl_isomerase-like_sf"/>
</dbReference>
<reference evidence="2 3" key="1">
    <citation type="submission" date="2022-08" db="EMBL/GenBank/DDBJ databases">
        <title>Bacterial and archaeal communities from various locations to study Microbial Dark Matter (Phase II).</title>
        <authorList>
            <person name="Stepanauskas R."/>
        </authorList>
    </citation>
    <scope>NUCLEOTIDE SEQUENCE [LARGE SCALE GENOMIC DNA]</scope>
    <source>
        <strain evidence="2 3">PD1</strain>
    </source>
</reference>
<dbReference type="PANTHER" id="PTHR12110">
    <property type="entry name" value="HYDROXYPYRUVATE ISOMERASE"/>
    <property type="match status" value="1"/>
</dbReference>
<name>A0ABT2EIC0_9BACT</name>
<comment type="caution">
    <text evidence="2">The sequence shown here is derived from an EMBL/GenBank/DDBJ whole genome shotgun (WGS) entry which is preliminary data.</text>
</comment>
<dbReference type="InterPro" id="IPR013022">
    <property type="entry name" value="Xyl_isomerase-like_TIM-brl"/>
</dbReference>
<dbReference type="Gene3D" id="3.20.20.150">
    <property type="entry name" value="Divalent-metal-dependent TIM barrel enzymes"/>
    <property type="match status" value="1"/>
</dbReference>
<protein>
    <submittedName>
        <fullName evidence="2">Xylose isomerase</fullName>
        <ecNumber evidence="2">5.3.1.5</ecNumber>
    </submittedName>
</protein>
<dbReference type="RefSeq" id="WP_020250317.1">
    <property type="nucleotide sequence ID" value="NZ_CP130454.1"/>
</dbReference>
<dbReference type="Pfam" id="PF01261">
    <property type="entry name" value="AP_endonuc_2"/>
    <property type="match status" value="1"/>
</dbReference>
<feature type="domain" description="Xylose isomerase-like TIM barrel" evidence="1">
    <location>
        <begin position="70"/>
        <end position="324"/>
    </location>
</feature>
<dbReference type="SUPFAM" id="SSF51658">
    <property type="entry name" value="Xylose isomerase-like"/>
    <property type="match status" value="1"/>
</dbReference>
<dbReference type="InterPro" id="IPR050312">
    <property type="entry name" value="IolE/XylAMocC-like"/>
</dbReference>
<dbReference type="EC" id="5.3.1.5" evidence="2"/>
<proteinExistence type="predicted"/>
<gene>
    <name evidence="2" type="ORF">M2350_000086</name>
</gene>
<sequence length="376" mass="42127">MQVTAEKLAKLTTEYAGYLEGDKLDAFFREFGIKFAAGHWAAGEFADRFNPLGYNRHRPDFRDTVIDQIARIAQAGIEGIEFHDVLFLNEKGEIDDAKIAEVKDALEHHKVTPTNMNINVWTNSIYRMGGITNPDPAIRKRALEQCLQAVEIAQRVGCQSVSLWPGSDGWDYNFEVNYGVQLDWFIEGCVEINKKAMAAGLKFGTEAKLKEPREGNMVIATTAKAALVAKEVNAICGGNNMGVAIDYGHEQMYGDEPAAQLYMLKRFGVPITNFHVNTAKYHSNDEDRVTGTGDIWKLVDFCYAAIDTGYDGWFGEDQFTYRMEQVKAMRLSKELFGNAMKKALLIYAQKDELEKARLSGDQGAVLDVVKRIIYTA</sequence>
<evidence type="ECO:0000313" key="2">
    <source>
        <dbReference type="EMBL" id="MCS3917689.1"/>
    </source>
</evidence>
<organism evidence="2 3">
    <name type="scientific">Candidatus Fervidibacter sacchari</name>
    <dbReference type="NCBI Taxonomy" id="1448929"/>
    <lineage>
        <taxon>Bacteria</taxon>
        <taxon>Candidatus Fervidibacterota</taxon>
        <taxon>Candidatus Fervidibacter</taxon>
    </lineage>
</organism>
<dbReference type="EMBL" id="JANUCP010000001">
    <property type="protein sequence ID" value="MCS3917689.1"/>
    <property type="molecule type" value="Genomic_DNA"/>
</dbReference>